<dbReference type="SUPFAM" id="SSF53254">
    <property type="entry name" value="Phosphoglycerate mutase-like"/>
    <property type="match status" value="1"/>
</dbReference>
<dbReference type="InterPro" id="IPR051695">
    <property type="entry name" value="Phosphoglycerate_Mutase"/>
</dbReference>
<evidence type="ECO:0000256" key="3">
    <source>
        <dbReference type="PIRSR" id="PIRSR613078-2"/>
    </source>
</evidence>
<keyword evidence="5" id="KW-1185">Reference proteome</keyword>
<keyword evidence="1" id="KW-0378">Hydrolase</keyword>
<gene>
    <name evidence="4" type="ORF">A33I_01635</name>
</gene>
<dbReference type="GO" id="GO:0005829">
    <property type="term" value="C:cytosol"/>
    <property type="evidence" value="ECO:0007669"/>
    <property type="project" value="TreeGrafter"/>
</dbReference>
<dbReference type="CDD" id="cd07067">
    <property type="entry name" value="HP_PGM_like"/>
    <property type="match status" value="1"/>
</dbReference>
<feature type="binding site" evidence="3">
    <location>
        <position position="60"/>
    </location>
    <ligand>
        <name>substrate</name>
    </ligand>
</feature>
<dbReference type="PANTHER" id="PTHR46517:SF1">
    <property type="entry name" value="FRUCTOSE-2,6-BISPHOSPHATASE TIGAR"/>
    <property type="match status" value="1"/>
</dbReference>
<dbReference type="GO" id="GO:0045820">
    <property type="term" value="P:negative regulation of glycolytic process"/>
    <property type="evidence" value="ECO:0007669"/>
    <property type="project" value="TreeGrafter"/>
</dbReference>
<comment type="caution">
    <text evidence="4">The sequence shown here is derived from an EMBL/GenBank/DDBJ whole genome shotgun (WGS) entry which is preliminary data.</text>
</comment>
<dbReference type="InterPro" id="IPR029033">
    <property type="entry name" value="His_PPase_superfam"/>
</dbReference>
<evidence type="ECO:0000256" key="2">
    <source>
        <dbReference type="PIRSR" id="PIRSR613078-1"/>
    </source>
</evidence>
<dbReference type="Gene3D" id="3.40.50.1240">
    <property type="entry name" value="Phosphoglycerate mutase-like"/>
    <property type="match status" value="1"/>
</dbReference>
<dbReference type="PIRSF" id="PIRSF000709">
    <property type="entry name" value="6PFK_2-Ptase"/>
    <property type="match status" value="1"/>
</dbReference>
<protein>
    <recommendedName>
        <fullName evidence="6">Phosphoglycerate mutase</fullName>
    </recommendedName>
</protein>
<feature type="binding site" evidence="3">
    <location>
        <begin position="10"/>
        <end position="17"/>
    </location>
    <ligand>
        <name>substrate</name>
    </ligand>
</feature>
<evidence type="ECO:0008006" key="6">
    <source>
        <dbReference type="Google" id="ProtNLM"/>
    </source>
</evidence>
<dbReference type="InterPro" id="IPR013078">
    <property type="entry name" value="His_Pase_superF_clade-1"/>
</dbReference>
<dbReference type="EMBL" id="ATAE01000056">
    <property type="protein sequence ID" value="ERN51401.1"/>
    <property type="molecule type" value="Genomic_DNA"/>
</dbReference>
<organism evidence="4 5">
    <name type="scientific">Alkalihalophilus marmarensis DSM 21297</name>
    <dbReference type="NCBI Taxonomy" id="1188261"/>
    <lineage>
        <taxon>Bacteria</taxon>
        <taxon>Bacillati</taxon>
        <taxon>Bacillota</taxon>
        <taxon>Bacilli</taxon>
        <taxon>Bacillales</taxon>
        <taxon>Bacillaceae</taxon>
        <taxon>Alkalihalophilus</taxon>
    </lineage>
</organism>
<sequence length="208" mass="24261">MGKTTLYIVRHGETEWNVEKRLQGHHDSPLTQLGELQADWLHEALKEVEFDGIYTSSSQRAVRTTEIISRQQKSPIVKVDQLREMYLGEWEGKRQSDLLKSEPHEFQSFWHTPHLFQPTTGESFLEVQDRVIDKLKQIHRNHYSDSPLLIVTHTVVVKVLMAYFEGRPLSNIWDPPYLHPACLCKVEFDGDKSTIYLHGDTSHYKKPL</sequence>
<feature type="active site" description="Proton donor/acceptor" evidence="2">
    <location>
        <position position="84"/>
    </location>
</feature>
<accession>U6SLA7</accession>
<dbReference type="GO" id="GO:0004331">
    <property type="term" value="F:fructose-2,6-bisphosphate 2-phosphatase activity"/>
    <property type="evidence" value="ECO:0007669"/>
    <property type="project" value="TreeGrafter"/>
</dbReference>
<evidence type="ECO:0000313" key="5">
    <source>
        <dbReference type="Proteomes" id="UP000017170"/>
    </source>
</evidence>
<dbReference type="GO" id="GO:0043456">
    <property type="term" value="P:regulation of pentose-phosphate shunt"/>
    <property type="evidence" value="ECO:0007669"/>
    <property type="project" value="TreeGrafter"/>
</dbReference>
<dbReference type="Proteomes" id="UP000017170">
    <property type="component" value="Unassembled WGS sequence"/>
</dbReference>
<evidence type="ECO:0000256" key="1">
    <source>
        <dbReference type="ARBA" id="ARBA00022801"/>
    </source>
</evidence>
<dbReference type="AlphaFoldDB" id="U6SLA7"/>
<dbReference type="SMART" id="SM00855">
    <property type="entry name" value="PGAM"/>
    <property type="match status" value="1"/>
</dbReference>
<name>U6SLA7_9BACI</name>
<dbReference type="InterPro" id="IPR001345">
    <property type="entry name" value="PG/BPGM_mutase_AS"/>
</dbReference>
<proteinExistence type="predicted"/>
<feature type="active site" description="Tele-phosphohistidine intermediate" evidence="2">
    <location>
        <position position="11"/>
    </location>
</feature>
<reference evidence="4 5" key="1">
    <citation type="journal article" date="2013" name="Genome Announc.">
        <title>Genome Sequence of the Extreme Obligate Alkaliphile Bacillus marmarensis Strain DSM 21297.</title>
        <authorList>
            <person name="Wernick D.G."/>
            <person name="Choi K.Y."/>
            <person name="Tat C.A."/>
            <person name="Lafontaine Rivera J.G."/>
            <person name="Liao J.C."/>
        </authorList>
    </citation>
    <scope>NUCLEOTIDE SEQUENCE [LARGE SCALE GENOMIC DNA]</scope>
    <source>
        <strain evidence="4 5">DSM 21297</strain>
    </source>
</reference>
<dbReference type="PANTHER" id="PTHR46517">
    <property type="entry name" value="FRUCTOSE-2,6-BISPHOSPHATASE TIGAR"/>
    <property type="match status" value="1"/>
</dbReference>
<dbReference type="PATRIC" id="fig|1188261.3.peg.3718"/>
<dbReference type="Pfam" id="PF00300">
    <property type="entry name" value="His_Phos_1"/>
    <property type="match status" value="1"/>
</dbReference>
<dbReference type="PROSITE" id="PS00175">
    <property type="entry name" value="PG_MUTASE"/>
    <property type="match status" value="1"/>
</dbReference>
<dbReference type="RefSeq" id="WP_022629715.1">
    <property type="nucleotide sequence ID" value="NZ_ATAE01000056.1"/>
</dbReference>
<evidence type="ECO:0000313" key="4">
    <source>
        <dbReference type="EMBL" id="ERN51401.1"/>
    </source>
</evidence>